<proteinExistence type="predicted"/>
<dbReference type="EMBL" id="KV454427">
    <property type="protein sequence ID" value="ODQ81810.1"/>
    <property type="molecule type" value="Genomic_DNA"/>
</dbReference>
<reference evidence="2" key="1">
    <citation type="submission" date="2016-05" db="EMBL/GenBank/DDBJ databases">
        <title>Comparative genomics of biotechnologically important yeasts.</title>
        <authorList>
            <consortium name="DOE Joint Genome Institute"/>
            <person name="Riley R."/>
            <person name="Haridas S."/>
            <person name="Wolfe K.H."/>
            <person name="Lopes M.R."/>
            <person name="Hittinger C.T."/>
            <person name="Goker M."/>
            <person name="Salamov A."/>
            <person name="Wisecaver J."/>
            <person name="Long T.M."/>
            <person name="Aerts A.L."/>
            <person name="Barry K."/>
            <person name="Choi C."/>
            <person name="Clum A."/>
            <person name="Coughlan A.Y."/>
            <person name="Deshpande S."/>
            <person name="Douglass A.P."/>
            <person name="Hanson S.J."/>
            <person name="Klenk H.-P."/>
            <person name="Labutti K."/>
            <person name="Lapidus A."/>
            <person name="Lindquist E."/>
            <person name="Lipzen A."/>
            <person name="Meier-Kolthoff J.P."/>
            <person name="Ohm R.A."/>
            <person name="Otillar R.P."/>
            <person name="Pangilinan J."/>
            <person name="Peng Y."/>
            <person name="Rokas A."/>
            <person name="Rosa C.A."/>
            <person name="Scheuner C."/>
            <person name="Sibirny A.A."/>
            <person name="Slot J.C."/>
            <person name="Stielow J.B."/>
            <person name="Sun H."/>
            <person name="Kurtzman C.P."/>
            <person name="Blackwell M."/>
            <person name="Grigoriev I.V."/>
            <person name="Jeffries T.W."/>
        </authorList>
    </citation>
    <scope>NUCLEOTIDE SEQUENCE [LARGE SCALE GENOMIC DNA]</scope>
    <source>
        <strain evidence="2">NRRL Y-12698</strain>
    </source>
</reference>
<gene>
    <name evidence="1" type="ORF">BABINDRAFT_160048</name>
</gene>
<dbReference type="GeneID" id="30145877"/>
<organism evidence="1 2">
    <name type="scientific">Babjeviella inositovora NRRL Y-12698</name>
    <dbReference type="NCBI Taxonomy" id="984486"/>
    <lineage>
        <taxon>Eukaryota</taxon>
        <taxon>Fungi</taxon>
        <taxon>Dikarya</taxon>
        <taxon>Ascomycota</taxon>
        <taxon>Saccharomycotina</taxon>
        <taxon>Pichiomycetes</taxon>
        <taxon>Serinales incertae sedis</taxon>
        <taxon>Babjeviella</taxon>
    </lineage>
</organism>
<accession>A0A1E3QVX2</accession>
<name>A0A1E3QVX2_9ASCO</name>
<evidence type="ECO:0000313" key="2">
    <source>
        <dbReference type="Proteomes" id="UP000094336"/>
    </source>
</evidence>
<dbReference type="Proteomes" id="UP000094336">
    <property type="component" value="Unassembled WGS sequence"/>
</dbReference>
<protein>
    <submittedName>
        <fullName evidence="1">Uncharacterized protein</fullName>
    </submittedName>
</protein>
<dbReference type="RefSeq" id="XP_018987138.1">
    <property type="nucleotide sequence ID" value="XM_019128024.1"/>
</dbReference>
<dbReference type="AlphaFoldDB" id="A0A1E3QVX2"/>
<sequence length="210" mass="23500">MVPLYMVTPKLSVAKIDNLSSPNVEKFYQIYQDAKSKYDSLCELTSNNNSREDLSVPRSMSPAPMSLPMHSAPCTLSLASSFYSLGAIGANARLSNKKLSLKQIKIKYHKMLVDHALTEYRYIKSYNNILTIANEFFTKPELTLEDEEKGLDLIGVEMQSYNEIEKAFKKLVIIRKNFEQVYAKELASAGLGVNAMGKGRAFPVSSTPKV</sequence>
<keyword evidence="2" id="KW-1185">Reference proteome</keyword>
<evidence type="ECO:0000313" key="1">
    <source>
        <dbReference type="EMBL" id="ODQ81810.1"/>
    </source>
</evidence>
<dbReference type="OrthoDB" id="3997577at2759"/>